<organism evidence="1 2">
    <name type="scientific">Montanilutibacter psychrotolerans</name>
    <dbReference type="NCBI Taxonomy" id="1327343"/>
    <lineage>
        <taxon>Bacteria</taxon>
        <taxon>Pseudomonadati</taxon>
        <taxon>Pseudomonadota</taxon>
        <taxon>Gammaproteobacteria</taxon>
        <taxon>Lysobacterales</taxon>
        <taxon>Lysobacteraceae</taxon>
        <taxon>Montanilutibacter</taxon>
    </lineage>
</organism>
<gene>
    <name evidence="1" type="ORF">EER27_05685</name>
</gene>
<evidence type="ECO:0000313" key="2">
    <source>
        <dbReference type="Proteomes" id="UP000267049"/>
    </source>
</evidence>
<reference evidence="1 2" key="1">
    <citation type="submission" date="2018-11" db="EMBL/GenBank/DDBJ databases">
        <title>Lysobacter cryohumiis sp. nov., isolated from soil in the Tianshan Mountains, Xinjiang, China.</title>
        <authorList>
            <person name="Luo Y."/>
            <person name="Sheng H."/>
        </authorList>
    </citation>
    <scope>NUCLEOTIDE SEQUENCE [LARGE SCALE GENOMIC DNA]</scope>
    <source>
        <strain evidence="1 2">ZS60</strain>
    </source>
</reference>
<evidence type="ECO:0000313" key="1">
    <source>
        <dbReference type="EMBL" id="RNF85257.1"/>
    </source>
</evidence>
<dbReference type="EMBL" id="RIBS01000002">
    <property type="protein sequence ID" value="RNF85257.1"/>
    <property type="molecule type" value="Genomic_DNA"/>
</dbReference>
<accession>A0A3M8SVA3</accession>
<sequence>MCLIALAWQSHPRYRLAVIANRDEFHERPAAAAGVLPDLPHLYGGRDLLQGGSWLLVSNTGRLAAVTNVRAGSAGEVAPRSRGALVRDFAASDADNDGFFAALADTAHEYGRFNLLGWDGNQLGFASNHPGFTHAPVAPGVHAMSNGAFDAPWPKSGHATRALSNWLQSPAADVDVDDTALAPLFAALADITVAPDDALPDTGVGLELERRLSPPFVHGDRYGTRCSTVVLVEADRIVFAERRFGPQASPMGQSVVTLPITPWL</sequence>
<dbReference type="RefSeq" id="WP_123087043.1">
    <property type="nucleotide sequence ID" value="NZ_RIBS01000002.1"/>
</dbReference>
<dbReference type="OrthoDB" id="4380123at2"/>
<dbReference type="Pfam" id="PF05742">
    <property type="entry name" value="TANGO2"/>
    <property type="match status" value="1"/>
</dbReference>
<dbReference type="AlphaFoldDB" id="A0A3M8SVA3"/>
<protein>
    <submittedName>
        <fullName evidence="1">NRDE family protein</fullName>
    </submittedName>
</protein>
<dbReference type="PANTHER" id="PTHR17985">
    <property type="entry name" value="SER/THR-RICH PROTEIN T10 IN DGCR REGION"/>
    <property type="match status" value="1"/>
</dbReference>
<dbReference type="InterPro" id="IPR008551">
    <property type="entry name" value="TANGO2"/>
</dbReference>
<name>A0A3M8SVA3_9GAMM</name>
<keyword evidence="2" id="KW-1185">Reference proteome</keyword>
<proteinExistence type="predicted"/>
<comment type="caution">
    <text evidence="1">The sequence shown here is derived from an EMBL/GenBank/DDBJ whole genome shotgun (WGS) entry which is preliminary data.</text>
</comment>
<dbReference type="Proteomes" id="UP000267049">
    <property type="component" value="Unassembled WGS sequence"/>
</dbReference>
<dbReference type="PANTHER" id="PTHR17985:SF8">
    <property type="entry name" value="TRANSPORT AND GOLGI ORGANIZATION PROTEIN 2 HOMOLOG"/>
    <property type="match status" value="1"/>
</dbReference>